<evidence type="ECO:0000313" key="2">
    <source>
        <dbReference type="Proteomes" id="UP000324497"/>
    </source>
</evidence>
<dbReference type="KEGG" id="lng:BSQ50_10125"/>
<organism evidence="1 2">
    <name type="scientific">Liquorilactobacillus nagelii</name>
    <dbReference type="NCBI Taxonomy" id="82688"/>
    <lineage>
        <taxon>Bacteria</taxon>
        <taxon>Bacillati</taxon>
        <taxon>Bacillota</taxon>
        <taxon>Bacilli</taxon>
        <taxon>Lactobacillales</taxon>
        <taxon>Lactobacillaceae</taxon>
        <taxon>Liquorilactobacillus</taxon>
    </lineage>
</organism>
<keyword evidence="2" id="KW-1185">Reference proteome</keyword>
<name>A0A3S6QXD5_9LACO</name>
<dbReference type="EMBL" id="CP018180">
    <property type="protein sequence ID" value="AUJ32861.1"/>
    <property type="molecule type" value="Genomic_DNA"/>
</dbReference>
<proteinExistence type="predicted"/>
<sequence length="89" mass="10371">MLKADKQKYLLNFLEKHPSLNKTEQEIIAETIEKLATPKVVQTREIVKLTKSLEKLSLTNNLSNEGRILLKELNRDSWIDGILYNMNLF</sequence>
<evidence type="ECO:0000313" key="1">
    <source>
        <dbReference type="EMBL" id="AUJ32861.1"/>
    </source>
</evidence>
<dbReference type="AlphaFoldDB" id="A0A3S6QXD5"/>
<evidence type="ECO:0008006" key="3">
    <source>
        <dbReference type="Google" id="ProtNLM"/>
    </source>
</evidence>
<dbReference type="RefSeq" id="WP_057885229.1">
    <property type="nucleotide sequence ID" value="NZ_CP018180.1"/>
</dbReference>
<dbReference type="GeneID" id="78522990"/>
<protein>
    <recommendedName>
        <fullName evidence="3">Bacteriocin immunity protein</fullName>
    </recommendedName>
</protein>
<dbReference type="Proteomes" id="UP000324497">
    <property type="component" value="Chromosome"/>
</dbReference>
<accession>A0A3S6QXD5</accession>
<gene>
    <name evidence="1" type="ORF">BSQ50_10125</name>
</gene>
<reference evidence="1 2" key="1">
    <citation type="submission" date="2016-11" db="EMBL/GenBank/DDBJ databases">
        <title>Interaction between Lactobacillus species and yeast in water kefir.</title>
        <authorList>
            <person name="Behr J."/>
            <person name="Xu D."/>
            <person name="Vogel R.F."/>
        </authorList>
    </citation>
    <scope>NUCLEOTIDE SEQUENCE [LARGE SCALE GENOMIC DNA]</scope>
    <source>
        <strain evidence="1 2">TMW 1.1827</strain>
    </source>
</reference>